<evidence type="ECO:0000313" key="1">
    <source>
        <dbReference type="EMBL" id="EKE30022.1"/>
    </source>
</evidence>
<name>K2G6R4_9BACT</name>
<proteinExistence type="predicted"/>
<organism evidence="1">
    <name type="scientific">uncultured bacterium</name>
    <name type="common">gcode 4</name>
    <dbReference type="NCBI Taxonomy" id="1234023"/>
    <lineage>
        <taxon>Bacteria</taxon>
        <taxon>environmental samples</taxon>
    </lineage>
</organism>
<comment type="caution">
    <text evidence="1">The sequence shown here is derived from an EMBL/GenBank/DDBJ whole genome shotgun (WGS) entry which is preliminary data.</text>
</comment>
<dbReference type="AlphaFoldDB" id="K2G6R4"/>
<accession>K2G6R4</accession>
<reference evidence="1" key="1">
    <citation type="journal article" date="2012" name="Science">
        <title>Fermentation, hydrogen, and sulfur metabolism in multiple uncultivated bacterial phyla.</title>
        <authorList>
            <person name="Wrighton K.C."/>
            <person name="Thomas B.C."/>
            <person name="Sharon I."/>
            <person name="Miller C.S."/>
            <person name="Castelle C.J."/>
            <person name="VerBerkmoes N.C."/>
            <person name="Wilkins M.J."/>
            <person name="Hettich R.L."/>
            <person name="Lipton M.S."/>
            <person name="Williams K.H."/>
            <person name="Long P.E."/>
            <person name="Banfield J.F."/>
        </authorList>
    </citation>
    <scope>NUCLEOTIDE SEQUENCE [LARGE SCALE GENOMIC DNA]</scope>
</reference>
<gene>
    <name evidence="1" type="ORF">ACD_2C00057G0002</name>
</gene>
<protein>
    <submittedName>
        <fullName evidence="1">Uncharacterized protein</fullName>
    </submittedName>
</protein>
<dbReference type="EMBL" id="AMFJ01000057">
    <property type="protein sequence ID" value="EKE30022.1"/>
    <property type="molecule type" value="Genomic_DNA"/>
</dbReference>
<sequence length="37" mass="4429">MAIKHSQTPRKLFKISEWHIDSWIEKLYSASVNIKDK</sequence>